<dbReference type="Proteomes" id="UP000257014">
    <property type="component" value="Unassembled WGS sequence"/>
</dbReference>
<proteinExistence type="predicted"/>
<dbReference type="EMBL" id="QEWE01000020">
    <property type="protein sequence ID" value="REJ27562.1"/>
    <property type="molecule type" value="Genomic_DNA"/>
</dbReference>
<evidence type="ECO:0000313" key="2">
    <source>
        <dbReference type="Proteomes" id="UP000257014"/>
    </source>
</evidence>
<gene>
    <name evidence="1" type="ORF">C6P37_10615</name>
</gene>
<reference evidence="1 2" key="1">
    <citation type="submission" date="2018-03" db="EMBL/GenBank/DDBJ databases">
        <authorList>
            <person name="Keele B.F."/>
        </authorList>
    </citation>
    <scope>NUCLEOTIDE SEQUENCE [LARGE SCALE GENOMIC DNA]</scope>
    <source>
        <strain evidence="1">ZCTH4_d</strain>
    </source>
</reference>
<evidence type="ECO:0000313" key="1">
    <source>
        <dbReference type="EMBL" id="REJ27562.1"/>
    </source>
</evidence>
<accession>A0A3E0K2R1</accession>
<comment type="caution">
    <text evidence="1">The sequence shown here is derived from an EMBL/GenBank/DDBJ whole genome shotgun (WGS) entry which is preliminary data.</text>
</comment>
<dbReference type="AlphaFoldDB" id="A0A3E0K2R1"/>
<sequence length="109" mass="12470">MQNSQRIELYVGKGLLFLICQTWILPVGSIGKGHAPIRLFPLCPSWRGPTPSAVLRIFDPEKVNERRAFPDPDAPARLRTPYASLTWHLEKKNEKMEKKCIDSRCVLII</sequence>
<name>A0A3E0K2R1_9BACI</name>
<organism evidence="1 2">
    <name type="scientific">Caldibacillus debilis</name>
    <dbReference type="NCBI Taxonomy" id="301148"/>
    <lineage>
        <taxon>Bacteria</taxon>
        <taxon>Bacillati</taxon>
        <taxon>Bacillota</taxon>
        <taxon>Bacilli</taxon>
        <taxon>Bacillales</taxon>
        <taxon>Bacillaceae</taxon>
        <taxon>Caldibacillus</taxon>
    </lineage>
</organism>
<protein>
    <submittedName>
        <fullName evidence="1">Uncharacterized protein</fullName>
    </submittedName>
</protein>